<reference evidence="1" key="1">
    <citation type="submission" date="2020-03" db="EMBL/GenBank/DDBJ databases">
        <title>The deep terrestrial virosphere.</title>
        <authorList>
            <person name="Holmfeldt K."/>
            <person name="Nilsson E."/>
            <person name="Simone D."/>
            <person name="Lopez-Fernandez M."/>
            <person name="Wu X."/>
            <person name="de Brujin I."/>
            <person name="Lundin D."/>
            <person name="Andersson A."/>
            <person name="Bertilsson S."/>
            <person name="Dopson M."/>
        </authorList>
    </citation>
    <scope>NUCLEOTIDE SEQUENCE</scope>
    <source>
        <strain evidence="1">TM448A03072</strain>
    </source>
</reference>
<accession>A0A6H2A021</accession>
<sequence>MKKCYIEKNVIYKCGCMIIYKQHTHDCNSLLYSLDEGVTWNDTPVDLGKINYYQAWYKLKE</sequence>
<organism evidence="1">
    <name type="scientific">viral metagenome</name>
    <dbReference type="NCBI Taxonomy" id="1070528"/>
    <lineage>
        <taxon>unclassified sequences</taxon>
        <taxon>metagenomes</taxon>
        <taxon>organismal metagenomes</taxon>
    </lineage>
</organism>
<gene>
    <name evidence="1" type="ORF">TM448A03072_0007</name>
</gene>
<name>A0A6H2A021_9ZZZZ</name>
<proteinExistence type="predicted"/>
<evidence type="ECO:0000313" key="1">
    <source>
        <dbReference type="EMBL" id="QJA52917.1"/>
    </source>
</evidence>
<protein>
    <submittedName>
        <fullName evidence="1">Uncharacterized protein</fullName>
    </submittedName>
</protein>
<dbReference type="EMBL" id="MT144378">
    <property type="protein sequence ID" value="QJA52917.1"/>
    <property type="molecule type" value="Genomic_DNA"/>
</dbReference>
<dbReference type="AlphaFoldDB" id="A0A6H2A021"/>